<feature type="chain" id="PRO_5019432134" evidence="2">
    <location>
        <begin position="23"/>
        <end position="400"/>
    </location>
</feature>
<evidence type="ECO:0000256" key="1">
    <source>
        <dbReference type="SAM" id="Phobius"/>
    </source>
</evidence>
<dbReference type="VEuPathDB" id="TriTrypDB:LdBPK_240060.1"/>
<sequence length="400" mass="43688">MPYSPLFAALILFVVSLGFANGDSSFNFEAQVILENATVNSDFVVTTGFTELITTALQNVANPPSPLRTVVQAVPPHLVIMLSMWYTGEPESVQTAISNINKTYTKWASGDTLAVSGALSHTCSTNIGQQPTFINYTNSCSSWDALLPPSSNQTCWRNLSLTFYTAVTSQSDPRASLQSSLCSFLPTDCGLITYDDLTRTQVTISDSVVTVNVMPFTVMSENREATLATLVTYAQYASVLVEHNIVYILANGVQVFFQGDPQSFSINGTFEQCVKKMWYLVFLIILVPLFLIVSYCLFQRGRASGKRSIKNSERDIRAGVRFSAAPWANIGGGYQYGPPQGYGGGYNGVGDGQQAGALYASPQTAPQRFSEQGFQGGLQGWEGQHYDDQYFGGQQYDVQQ</sequence>
<keyword evidence="1" id="KW-0472">Membrane</keyword>
<feature type="transmembrane region" description="Helical" evidence="1">
    <location>
        <begin position="277"/>
        <end position="298"/>
    </location>
</feature>
<reference evidence="3 4" key="1">
    <citation type="journal article" date="2018" name="Sci. Rep.">
        <title>A complete Leishmania donovani reference genome identifies novel genetic variations associated with virulence.</title>
        <authorList>
            <person name="Lypaczewski P."/>
            <person name="Hoshizaki J."/>
            <person name="Zhang W.-W."/>
            <person name="McCall L.-I."/>
            <person name="Torcivia-Rodriguez J."/>
            <person name="Simonyan V."/>
            <person name="Kaur A."/>
            <person name="Dewar K."/>
            <person name="Matlashewski G."/>
        </authorList>
    </citation>
    <scope>NUCLEOTIDE SEQUENCE [LARGE SCALE GENOMIC DNA]</scope>
    <source>
        <strain evidence="3 4">LdCL</strain>
    </source>
</reference>
<proteinExistence type="predicted"/>
<dbReference type="VEuPathDB" id="TriTrypDB:LdCL_240005500"/>
<feature type="signal peptide" evidence="2">
    <location>
        <begin position="1"/>
        <end position="22"/>
    </location>
</feature>
<evidence type="ECO:0000256" key="2">
    <source>
        <dbReference type="SAM" id="SignalP"/>
    </source>
</evidence>
<dbReference type="AlphaFoldDB" id="A0A3S7WY17"/>
<accession>A0A3S7WY17</accession>
<dbReference type="OrthoDB" id="262479at2759"/>
<organism evidence="3 4">
    <name type="scientific">Leishmania donovani</name>
    <dbReference type="NCBI Taxonomy" id="5661"/>
    <lineage>
        <taxon>Eukaryota</taxon>
        <taxon>Discoba</taxon>
        <taxon>Euglenozoa</taxon>
        <taxon>Kinetoplastea</taxon>
        <taxon>Metakinetoplastina</taxon>
        <taxon>Trypanosomatida</taxon>
        <taxon>Trypanosomatidae</taxon>
        <taxon>Leishmaniinae</taxon>
        <taxon>Leishmania</taxon>
    </lineage>
</organism>
<protein>
    <submittedName>
        <fullName evidence="3">Uncharacterized protein</fullName>
    </submittedName>
</protein>
<keyword evidence="4" id="KW-1185">Reference proteome</keyword>
<evidence type="ECO:0000313" key="4">
    <source>
        <dbReference type="Proteomes" id="UP000274082"/>
    </source>
</evidence>
<gene>
    <name evidence="3" type="ORF">LdCL_240005500</name>
</gene>
<keyword evidence="1" id="KW-1133">Transmembrane helix</keyword>
<dbReference type="EMBL" id="CP029523">
    <property type="protein sequence ID" value="AYU79088.1"/>
    <property type="molecule type" value="Genomic_DNA"/>
</dbReference>
<keyword evidence="2" id="KW-0732">Signal</keyword>
<dbReference type="Proteomes" id="UP000274082">
    <property type="component" value="Chromosome 24"/>
</dbReference>
<name>A0A3S7WY17_LEIDO</name>
<dbReference type="VEuPathDB" id="TriTrypDB:LDHU3_24.0080"/>
<evidence type="ECO:0000313" key="3">
    <source>
        <dbReference type="EMBL" id="AYU79088.1"/>
    </source>
</evidence>
<keyword evidence="1" id="KW-0812">Transmembrane</keyword>